<evidence type="ECO:0000313" key="2">
    <source>
        <dbReference type="Proteomes" id="UP000244870"/>
    </source>
</evidence>
<dbReference type="Proteomes" id="UP000244870">
    <property type="component" value="Chromosome"/>
</dbReference>
<dbReference type="AlphaFoldDB" id="A0A2S1KTI7"/>
<evidence type="ECO:0000313" key="1">
    <source>
        <dbReference type="EMBL" id="AWF96316.1"/>
    </source>
</evidence>
<organism evidence="1 2">
    <name type="scientific">Weissella cibaria</name>
    <dbReference type="NCBI Taxonomy" id="137591"/>
    <lineage>
        <taxon>Bacteria</taxon>
        <taxon>Bacillati</taxon>
        <taxon>Bacillota</taxon>
        <taxon>Bacilli</taxon>
        <taxon>Lactobacillales</taxon>
        <taxon>Lactobacillaceae</taxon>
        <taxon>Weissella</taxon>
    </lineage>
</organism>
<gene>
    <name evidence="1" type="ORF">B6254_1954</name>
</gene>
<protein>
    <submittedName>
        <fullName evidence="1">Uncharacterized protein</fullName>
    </submittedName>
</protein>
<name>A0A2S1KTI7_9LACO</name>
<sequence length="41" mass="4653">MPAAEIFSSFFDYHPLKRLAHMIINVIKKAVTTFLSSSLLN</sequence>
<reference evidence="1 2" key="1">
    <citation type="submission" date="2017-04" db="EMBL/GenBank/DDBJ databases">
        <title>Weissella cibaria strain m2 complete genome.</title>
        <authorList>
            <person name="Pan Q."/>
            <person name="Tan M."/>
            <person name="Yao F."/>
            <person name="Su S."/>
        </authorList>
    </citation>
    <scope>NUCLEOTIDE SEQUENCE [LARGE SCALE GENOMIC DNA]</scope>
    <source>
        <strain evidence="1 2">M2</strain>
    </source>
</reference>
<dbReference type="EMBL" id="CP020928">
    <property type="protein sequence ID" value="AWF96316.1"/>
    <property type="molecule type" value="Genomic_DNA"/>
</dbReference>
<proteinExistence type="predicted"/>
<accession>A0A2S1KTI7</accession>